<dbReference type="RefSeq" id="WP_271994482.1">
    <property type="nucleotide sequence ID" value="NZ_JAQNDN010000001.1"/>
</dbReference>
<dbReference type="InterPro" id="IPR041698">
    <property type="entry name" value="Methyltransf_25"/>
</dbReference>
<dbReference type="Pfam" id="PF13649">
    <property type="entry name" value="Methyltransf_25"/>
    <property type="match status" value="1"/>
</dbReference>
<dbReference type="InterPro" id="IPR029063">
    <property type="entry name" value="SAM-dependent_MTases_sf"/>
</dbReference>
<dbReference type="CDD" id="cd02440">
    <property type="entry name" value="AdoMet_MTases"/>
    <property type="match status" value="1"/>
</dbReference>
<dbReference type="Gene3D" id="2.20.130.10">
    <property type="entry name" value="CAC2371-like domains"/>
    <property type="match status" value="1"/>
</dbReference>
<keyword evidence="2" id="KW-0808">Transferase</keyword>
<dbReference type="GO" id="GO:0008168">
    <property type="term" value="F:methyltransferase activity"/>
    <property type="evidence" value="ECO:0007669"/>
    <property type="project" value="UniProtKB-KW"/>
</dbReference>
<dbReference type="EMBL" id="JAQNDN010000001">
    <property type="protein sequence ID" value="MDC0666778.1"/>
    <property type="molecule type" value="Genomic_DNA"/>
</dbReference>
<protein>
    <submittedName>
        <fullName evidence="2">Class I SAM-dependent methyltransferase</fullName>
    </submittedName>
</protein>
<proteinExistence type="predicted"/>
<accession>A0ABT5AY67</accession>
<name>A0ABT5AY67_9BACT</name>
<dbReference type="GO" id="GO:0032259">
    <property type="term" value="P:methylation"/>
    <property type="evidence" value="ECO:0007669"/>
    <property type="project" value="UniProtKB-KW"/>
</dbReference>
<keyword evidence="2" id="KW-0489">Methyltransferase</keyword>
<keyword evidence="3" id="KW-1185">Reference proteome</keyword>
<evidence type="ECO:0000259" key="1">
    <source>
        <dbReference type="Pfam" id="PF13649"/>
    </source>
</evidence>
<dbReference type="Proteomes" id="UP001217838">
    <property type="component" value="Unassembled WGS sequence"/>
</dbReference>
<dbReference type="SUPFAM" id="SSF53335">
    <property type="entry name" value="S-adenosyl-L-methionine-dependent methyltransferases"/>
    <property type="match status" value="1"/>
</dbReference>
<feature type="domain" description="Methyltransferase" evidence="1">
    <location>
        <begin position="52"/>
        <end position="140"/>
    </location>
</feature>
<sequence length="245" mass="27014">MTFDDDDELPPLYTRRAAWFHLLTAPADYVDEAAELVRIIREAGSGPLATLLELGAGGGNMASHYKRDVAATLVDRSASMLALSRTINPECEHLVGDMRTLRLGRSFDAVLVHDAVMYMTSAEALRAAMRTALVHLRPGGVAVFAPDCTRETFAPGTAHGGDDDGERGLRYLEWTFDPDPDDSTYTVDFALLLRDGDEVVCEHERHTYGLFARAEWLDMLEETGFKALARETELGPLFVAVRPRG</sequence>
<evidence type="ECO:0000313" key="3">
    <source>
        <dbReference type="Proteomes" id="UP001217838"/>
    </source>
</evidence>
<organism evidence="2 3">
    <name type="scientific">Nannocystis radixulma</name>
    <dbReference type="NCBI Taxonomy" id="2995305"/>
    <lineage>
        <taxon>Bacteria</taxon>
        <taxon>Pseudomonadati</taxon>
        <taxon>Myxococcota</taxon>
        <taxon>Polyangia</taxon>
        <taxon>Nannocystales</taxon>
        <taxon>Nannocystaceae</taxon>
        <taxon>Nannocystis</taxon>
    </lineage>
</organism>
<gene>
    <name evidence="2" type="ORF">POL58_03485</name>
</gene>
<evidence type="ECO:0000313" key="2">
    <source>
        <dbReference type="EMBL" id="MDC0666778.1"/>
    </source>
</evidence>
<reference evidence="2 3" key="1">
    <citation type="submission" date="2022-11" db="EMBL/GenBank/DDBJ databases">
        <title>Minimal conservation of predation-associated metabolite biosynthetic gene clusters underscores biosynthetic potential of Myxococcota including descriptions for ten novel species: Archangium lansinium sp. nov., Myxococcus landrumus sp. nov., Nannocystis bai.</title>
        <authorList>
            <person name="Ahearne A."/>
            <person name="Stevens C."/>
            <person name="Dowd S."/>
        </authorList>
    </citation>
    <scope>NUCLEOTIDE SEQUENCE [LARGE SCALE GENOMIC DNA]</scope>
    <source>
        <strain evidence="2 3">NCELM</strain>
    </source>
</reference>
<comment type="caution">
    <text evidence="2">The sequence shown here is derived from an EMBL/GenBank/DDBJ whole genome shotgun (WGS) entry which is preliminary data.</text>
</comment>
<dbReference type="Gene3D" id="3.40.50.150">
    <property type="entry name" value="Vaccinia Virus protein VP39"/>
    <property type="match status" value="1"/>
</dbReference>